<protein>
    <submittedName>
        <fullName evidence="12">WhiB family transcription factor</fullName>
    </submittedName>
</protein>
<dbReference type="GO" id="GO:0051539">
    <property type="term" value="F:4 iron, 4 sulfur cluster binding"/>
    <property type="evidence" value="ECO:0007669"/>
    <property type="project" value="UniProtKB-KW"/>
</dbReference>
<dbReference type="PROSITE" id="PS51674">
    <property type="entry name" value="4FE4S_WBL"/>
    <property type="match status" value="1"/>
</dbReference>
<keyword evidence="9" id="KW-1015">Disulfide bond</keyword>
<name>A0A5J6TTK0_9CAUD</name>
<evidence type="ECO:0000256" key="10">
    <source>
        <dbReference type="ARBA" id="ARBA00023163"/>
    </source>
</evidence>
<comment type="cofactor">
    <cofactor evidence="1">
        <name>[4Fe-4S] cluster</name>
        <dbReference type="ChEBI" id="CHEBI:49883"/>
    </cofactor>
</comment>
<evidence type="ECO:0000256" key="6">
    <source>
        <dbReference type="ARBA" id="ARBA00023014"/>
    </source>
</evidence>
<dbReference type="PANTHER" id="PTHR38839">
    <property type="entry name" value="TRANSCRIPTIONAL REGULATOR WHID-RELATED"/>
    <property type="match status" value="1"/>
</dbReference>
<keyword evidence="5" id="KW-0408">Iron</keyword>
<evidence type="ECO:0000256" key="2">
    <source>
        <dbReference type="ARBA" id="ARBA00006597"/>
    </source>
</evidence>
<dbReference type="InterPro" id="IPR003482">
    <property type="entry name" value="Whib"/>
</dbReference>
<feature type="domain" description="4Fe-4S Wbl-type" evidence="11">
    <location>
        <begin position="20"/>
        <end position="78"/>
    </location>
</feature>
<evidence type="ECO:0000313" key="13">
    <source>
        <dbReference type="Proteomes" id="UP000326870"/>
    </source>
</evidence>
<gene>
    <name evidence="12" type="primary">52</name>
    <name evidence="12" type="ORF">PBI_CURIOSIUM_52</name>
</gene>
<keyword evidence="10" id="KW-0804">Transcription</keyword>
<dbReference type="Proteomes" id="UP000326870">
    <property type="component" value="Segment"/>
</dbReference>
<dbReference type="GO" id="GO:0045892">
    <property type="term" value="P:negative regulation of DNA-templated transcription"/>
    <property type="evidence" value="ECO:0007669"/>
    <property type="project" value="TreeGrafter"/>
</dbReference>
<evidence type="ECO:0000259" key="11">
    <source>
        <dbReference type="PROSITE" id="PS51674"/>
    </source>
</evidence>
<evidence type="ECO:0000256" key="3">
    <source>
        <dbReference type="ARBA" id="ARBA00022485"/>
    </source>
</evidence>
<organism evidence="12 13">
    <name type="scientific">Mycobacterium phage Curiosium</name>
    <dbReference type="NCBI Taxonomy" id="2599859"/>
    <lineage>
        <taxon>Viruses</taxon>
        <taxon>Duplodnaviria</taxon>
        <taxon>Heunggongvirae</taxon>
        <taxon>Uroviricota</taxon>
        <taxon>Caudoviricetes</taxon>
        <taxon>Weiservirinae</taxon>
        <taxon>Anayavirus</taxon>
        <taxon>Anayavirus curiosium</taxon>
    </lineage>
</organism>
<keyword evidence="4" id="KW-0479">Metal-binding</keyword>
<evidence type="ECO:0000313" key="12">
    <source>
        <dbReference type="EMBL" id="QFG14096.1"/>
    </source>
</evidence>
<dbReference type="Pfam" id="PF02467">
    <property type="entry name" value="Whib"/>
    <property type="match status" value="1"/>
</dbReference>
<evidence type="ECO:0000256" key="5">
    <source>
        <dbReference type="ARBA" id="ARBA00023004"/>
    </source>
</evidence>
<dbReference type="SMR" id="A0A5J6TTK0"/>
<dbReference type="InterPro" id="IPR034768">
    <property type="entry name" value="4FE4S_WBL"/>
</dbReference>
<dbReference type="RefSeq" id="YP_009953040.1">
    <property type="nucleotide sequence ID" value="NC_051618.1"/>
</dbReference>
<evidence type="ECO:0000256" key="4">
    <source>
        <dbReference type="ARBA" id="ARBA00022723"/>
    </source>
</evidence>
<dbReference type="EMBL" id="MN234226">
    <property type="protein sequence ID" value="QFG14096.1"/>
    <property type="molecule type" value="Genomic_DNA"/>
</dbReference>
<dbReference type="HAMAP" id="MF_01479">
    <property type="entry name" value="WhiB"/>
    <property type="match status" value="1"/>
</dbReference>
<dbReference type="GO" id="GO:0047134">
    <property type="term" value="F:protein-disulfide reductase [NAD(P)H] activity"/>
    <property type="evidence" value="ECO:0007669"/>
    <property type="project" value="TreeGrafter"/>
</dbReference>
<keyword evidence="3" id="KW-0004">4Fe-4S</keyword>
<sequence>MSDAMHFGDDDPEGWRADAVCAQTDPEIFFPEQGGSTREARRVCGGCRVRYECLTWALGQRVNPIGIWGGTTERERRRMKRQLKGVAA</sequence>
<dbReference type="KEGG" id="vg:60324504"/>
<evidence type="ECO:0000256" key="9">
    <source>
        <dbReference type="ARBA" id="ARBA00023157"/>
    </source>
</evidence>
<accession>A0A5J6TTK0</accession>
<evidence type="ECO:0000256" key="7">
    <source>
        <dbReference type="ARBA" id="ARBA00023015"/>
    </source>
</evidence>
<comment type="similarity">
    <text evidence="2">Belongs to the WhiB family.</text>
</comment>
<reference evidence="12 13" key="1">
    <citation type="submission" date="2019-07" db="EMBL/GenBank/DDBJ databases">
        <authorList>
            <person name="Divens A.M."/>
            <person name="Garlena R.A."/>
            <person name="Russell D.A."/>
            <person name="Pope W.H."/>
            <person name="Jacobs-Sera D."/>
            <person name="Hatfull G.F."/>
        </authorList>
    </citation>
    <scope>NUCLEOTIDE SEQUENCE [LARGE SCALE GENOMIC DNA]</scope>
</reference>
<dbReference type="GO" id="GO:0046872">
    <property type="term" value="F:metal ion binding"/>
    <property type="evidence" value="ECO:0007669"/>
    <property type="project" value="UniProtKB-KW"/>
</dbReference>
<keyword evidence="8" id="KW-0238">DNA-binding</keyword>
<keyword evidence="6" id="KW-0411">Iron-sulfur</keyword>
<keyword evidence="13" id="KW-1185">Reference proteome</keyword>
<dbReference type="GO" id="GO:0003677">
    <property type="term" value="F:DNA binding"/>
    <property type="evidence" value="ECO:0007669"/>
    <property type="project" value="UniProtKB-KW"/>
</dbReference>
<proteinExistence type="inferred from homology"/>
<evidence type="ECO:0000256" key="8">
    <source>
        <dbReference type="ARBA" id="ARBA00023125"/>
    </source>
</evidence>
<dbReference type="GeneID" id="60324504"/>
<evidence type="ECO:0000256" key="1">
    <source>
        <dbReference type="ARBA" id="ARBA00001966"/>
    </source>
</evidence>
<keyword evidence="7" id="KW-0805">Transcription regulation</keyword>
<dbReference type="PANTHER" id="PTHR38839:SF4">
    <property type="entry name" value="TRANSCRIPTIONAL REGULATOR WHIB"/>
    <property type="match status" value="1"/>
</dbReference>